<feature type="domain" description="Solute-binding protein family 3/N-terminal" evidence="3">
    <location>
        <begin position="40"/>
        <end position="237"/>
    </location>
</feature>
<dbReference type="Pfam" id="PF00497">
    <property type="entry name" value="SBP_bac_3"/>
    <property type="match status" value="1"/>
</dbReference>
<dbReference type="Gene3D" id="3.40.190.10">
    <property type="entry name" value="Periplasmic binding protein-like II"/>
    <property type="match status" value="2"/>
</dbReference>
<evidence type="ECO:0000259" key="3">
    <source>
        <dbReference type="Pfam" id="PF00497"/>
    </source>
</evidence>
<dbReference type="Proteomes" id="UP001429564">
    <property type="component" value="Unassembled WGS sequence"/>
</dbReference>
<dbReference type="SUPFAM" id="SSF53850">
    <property type="entry name" value="Periplasmic binding protein-like II"/>
    <property type="match status" value="1"/>
</dbReference>
<comment type="caution">
    <text evidence="4">The sequence shown here is derived from an EMBL/GenBank/DDBJ whole genome shotgun (WGS) entry which is preliminary data.</text>
</comment>
<gene>
    <name evidence="4" type="ORF">DL239_11295</name>
</gene>
<feature type="signal peptide" evidence="2">
    <location>
        <begin position="1"/>
        <end position="21"/>
    </location>
</feature>
<dbReference type="PANTHER" id="PTHR35936:SF6">
    <property type="entry name" value="AMINO ACID ABC TRANSPORTER SUBSTRATE-BINDING PAAT FAMILY PROTEIN"/>
    <property type="match status" value="1"/>
</dbReference>
<evidence type="ECO:0000256" key="1">
    <source>
        <dbReference type="ARBA" id="ARBA00022729"/>
    </source>
</evidence>
<keyword evidence="5" id="KW-1185">Reference proteome</keyword>
<evidence type="ECO:0000256" key="2">
    <source>
        <dbReference type="SAM" id="SignalP"/>
    </source>
</evidence>
<evidence type="ECO:0000313" key="5">
    <source>
        <dbReference type="Proteomes" id="UP001429564"/>
    </source>
</evidence>
<keyword evidence="1 2" id="KW-0732">Signal</keyword>
<dbReference type="EMBL" id="QHLQ01000010">
    <property type="protein sequence ID" value="NIZ61561.1"/>
    <property type="molecule type" value="Genomic_DNA"/>
</dbReference>
<accession>A0ABX0WBJ3</accession>
<proteinExistence type="predicted"/>
<reference evidence="4 5" key="1">
    <citation type="submission" date="2018-05" db="EMBL/GenBank/DDBJ databases">
        <authorList>
            <person name="Zhang Y.-J."/>
        </authorList>
    </citation>
    <scope>NUCLEOTIDE SEQUENCE [LARGE SCALE GENOMIC DNA]</scope>
    <source>
        <strain evidence="4 5">CY04</strain>
    </source>
</reference>
<name>A0ABX0WBJ3_9RHOB</name>
<sequence>MKAKLVTLLVMCTITTSNANASTCVINGEPRWYPLFQIMTEIANEAAHNTGIKTTVSNQRFPWKRLLKNLERGQFDILAGVYNDYRNEIQYGYSLPVTTNNIHIVVKSGREFPFSKFGDLLGKKGVHFSGATHGKEFEAFSKQNLDLYEVNNENQMFDMLVGERMDYGIGSIRAMTKFVQDENYEGKLSILSHPLTENHVYFLFSRKSPCYPYIEQFNQEILKMQENGTIQEIESKYP</sequence>
<evidence type="ECO:0000313" key="4">
    <source>
        <dbReference type="EMBL" id="NIZ61561.1"/>
    </source>
</evidence>
<dbReference type="PANTHER" id="PTHR35936">
    <property type="entry name" value="MEMBRANE-BOUND LYTIC MUREIN TRANSGLYCOSYLASE F"/>
    <property type="match status" value="1"/>
</dbReference>
<protein>
    <recommendedName>
        <fullName evidence="3">Solute-binding protein family 3/N-terminal domain-containing protein</fullName>
    </recommendedName>
</protein>
<organism evidence="4 5">
    <name type="scientific">Parasedimentitalea denitrificans</name>
    <dbReference type="NCBI Taxonomy" id="2211118"/>
    <lineage>
        <taxon>Bacteria</taxon>
        <taxon>Pseudomonadati</taxon>
        <taxon>Pseudomonadota</taxon>
        <taxon>Alphaproteobacteria</taxon>
        <taxon>Rhodobacterales</taxon>
        <taxon>Paracoccaceae</taxon>
        <taxon>Parasedimentitalea</taxon>
    </lineage>
</organism>
<dbReference type="InterPro" id="IPR001638">
    <property type="entry name" value="Solute-binding_3/MltF_N"/>
</dbReference>
<feature type="chain" id="PRO_5047308022" description="Solute-binding protein family 3/N-terminal domain-containing protein" evidence="2">
    <location>
        <begin position="22"/>
        <end position="238"/>
    </location>
</feature>